<protein>
    <submittedName>
        <fullName evidence="7">Tetratricopeptide repeat protein</fullName>
    </submittedName>
</protein>
<keyword evidence="3 5" id="KW-0238">DNA-binding</keyword>
<keyword evidence="8" id="KW-1185">Reference proteome</keyword>
<dbReference type="EMBL" id="JAAXLS010000013">
    <property type="protein sequence ID" value="NKQ55112.1"/>
    <property type="molecule type" value="Genomic_DNA"/>
</dbReference>
<dbReference type="Pfam" id="PF03704">
    <property type="entry name" value="BTAD"/>
    <property type="match status" value="1"/>
</dbReference>
<evidence type="ECO:0000256" key="4">
    <source>
        <dbReference type="ARBA" id="ARBA00023163"/>
    </source>
</evidence>
<dbReference type="SUPFAM" id="SSF46894">
    <property type="entry name" value="C-terminal effector domain of the bipartite response regulators"/>
    <property type="match status" value="1"/>
</dbReference>
<reference evidence="7 8" key="1">
    <citation type="submission" date="2020-04" db="EMBL/GenBank/DDBJ databases">
        <title>Novel species.</title>
        <authorList>
            <person name="Teo W.F.A."/>
            <person name="Lipun K."/>
            <person name="Srisuk N."/>
            <person name="Duangmal K."/>
        </authorList>
    </citation>
    <scope>NUCLEOTIDE SEQUENCE [LARGE SCALE GENOMIC DNA]</scope>
    <source>
        <strain evidence="7 8">K13G38</strain>
    </source>
</reference>
<comment type="similarity">
    <text evidence="1">Belongs to the AfsR/DnrI/RedD regulatory family.</text>
</comment>
<gene>
    <name evidence="7" type="ORF">HFP15_19710</name>
</gene>
<dbReference type="PANTHER" id="PTHR35807:SF1">
    <property type="entry name" value="TRANSCRIPTIONAL REGULATOR REDD"/>
    <property type="match status" value="1"/>
</dbReference>
<name>A0ABX1J5N9_9PSEU</name>
<evidence type="ECO:0000313" key="7">
    <source>
        <dbReference type="EMBL" id="NKQ55112.1"/>
    </source>
</evidence>
<dbReference type="InterPro" id="IPR016032">
    <property type="entry name" value="Sig_transdc_resp-reg_C-effctor"/>
</dbReference>
<evidence type="ECO:0000259" key="6">
    <source>
        <dbReference type="PROSITE" id="PS51755"/>
    </source>
</evidence>
<dbReference type="Pfam" id="PF13424">
    <property type="entry name" value="TPR_12"/>
    <property type="match status" value="1"/>
</dbReference>
<dbReference type="InterPro" id="IPR011990">
    <property type="entry name" value="TPR-like_helical_dom_sf"/>
</dbReference>
<dbReference type="SUPFAM" id="SSF48452">
    <property type="entry name" value="TPR-like"/>
    <property type="match status" value="3"/>
</dbReference>
<comment type="caution">
    <text evidence="7">The sequence shown here is derived from an EMBL/GenBank/DDBJ whole genome shotgun (WGS) entry which is preliminary data.</text>
</comment>
<dbReference type="Proteomes" id="UP000715441">
    <property type="component" value="Unassembled WGS sequence"/>
</dbReference>
<dbReference type="InterPro" id="IPR005158">
    <property type="entry name" value="BTAD"/>
</dbReference>
<dbReference type="PROSITE" id="PS51755">
    <property type="entry name" value="OMPR_PHOB"/>
    <property type="match status" value="1"/>
</dbReference>
<dbReference type="SMART" id="SM00862">
    <property type="entry name" value="Trans_reg_C"/>
    <property type="match status" value="1"/>
</dbReference>
<dbReference type="Gene3D" id="1.25.40.10">
    <property type="entry name" value="Tetratricopeptide repeat domain"/>
    <property type="match status" value="2"/>
</dbReference>
<evidence type="ECO:0000256" key="3">
    <source>
        <dbReference type="ARBA" id="ARBA00023125"/>
    </source>
</evidence>
<evidence type="ECO:0000256" key="2">
    <source>
        <dbReference type="ARBA" id="ARBA00023015"/>
    </source>
</evidence>
<evidence type="ECO:0000256" key="1">
    <source>
        <dbReference type="ARBA" id="ARBA00005820"/>
    </source>
</evidence>
<dbReference type="PRINTS" id="PR00364">
    <property type="entry name" value="DISEASERSIST"/>
</dbReference>
<dbReference type="Gene3D" id="1.10.10.10">
    <property type="entry name" value="Winged helix-like DNA-binding domain superfamily/Winged helix DNA-binding domain"/>
    <property type="match status" value="1"/>
</dbReference>
<dbReference type="RefSeq" id="WP_168517741.1">
    <property type="nucleotide sequence ID" value="NZ_JAAXLS010000013.1"/>
</dbReference>
<evidence type="ECO:0000313" key="8">
    <source>
        <dbReference type="Proteomes" id="UP000715441"/>
    </source>
</evidence>
<feature type="domain" description="OmpR/PhoB-type" evidence="6">
    <location>
        <begin position="1"/>
        <end position="98"/>
    </location>
</feature>
<dbReference type="InterPro" id="IPR019734">
    <property type="entry name" value="TPR_rpt"/>
</dbReference>
<proteinExistence type="inferred from homology"/>
<dbReference type="InterPro" id="IPR036388">
    <property type="entry name" value="WH-like_DNA-bd_sf"/>
</dbReference>
<dbReference type="InterPro" id="IPR051677">
    <property type="entry name" value="AfsR-DnrI-RedD_regulator"/>
</dbReference>
<dbReference type="SMART" id="SM01043">
    <property type="entry name" value="BTAD"/>
    <property type="match status" value="1"/>
</dbReference>
<evidence type="ECO:0000256" key="5">
    <source>
        <dbReference type="PROSITE-ProRule" id="PRU01091"/>
    </source>
</evidence>
<dbReference type="Gene3D" id="3.40.50.300">
    <property type="entry name" value="P-loop containing nucleotide triphosphate hydrolases"/>
    <property type="match status" value="1"/>
</dbReference>
<dbReference type="SUPFAM" id="SSF52540">
    <property type="entry name" value="P-loop containing nucleoside triphosphate hydrolases"/>
    <property type="match status" value="1"/>
</dbReference>
<keyword evidence="2" id="KW-0805">Transcription regulation</keyword>
<dbReference type="PANTHER" id="PTHR35807">
    <property type="entry name" value="TRANSCRIPTIONAL REGULATOR REDD-RELATED"/>
    <property type="match status" value="1"/>
</dbReference>
<dbReference type="CDD" id="cd15831">
    <property type="entry name" value="BTAD"/>
    <property type="match status" value="1"/>
</dbReference>
<organism evidence="7 8">
    <name type="scientific">Amycolatopsis acididurans</name>
    <dbReference type="NCBI Taxonomy" id="2724524"/>
    <lineage>
        <taxon>Bacteria</taxon>
        <taxon>Bacillati</taxon>
        <taxon>Actinomycetota</taxon>
        <taxon>Actinomycetes</taxon>
        <taxon>Pseudonocardiales</taxon>
        <taxon>Pseudonocardiaceae</taxon>
        <taxon>Amycolatopsis</taxon>
    </lineage>
</organism>
<feature type="DNA-binding region" description="OmpR/PhoB-type" evidence="5">
    <location>
        <begin position="1"/>
        <end position="98"/>
    </location>
</feature>
<dbReference type="InterPro" id="IPR027417">
    <property type="entry name" value="P-loop_NTPase"/>
</dbReference>
<sequence>MRDELRVQVLGPVRLLTGDRPVRLGGPSVRGLLALLALEAGRVVALNDLVDGLWGPDPPPTARTIVHGNISALRGVLRRIEPGRSLIETVSPGYRLAIEPDRVDAHRARDLLERAETAPLPRRAELLAEAHALWQGPELADVAVRAPKLAELRAAVLGARVDADLELGRHAELVVELTAQVREHPRAERTVGQLMRALYYSGRRADALDVFREAARVSTSYGLDPGPELRELHEKILADELPAMTSSLDPAQVVPRQLPRPPSGLVGRAGELAWLDERPSSSVVVLTGAAGVGKSALAVWWAHRSVERFPDGTLFAALRGFDARRPPAEPAEVLAQFLLGLGVAASDLPARLAEREALYRSLTDRRRMLVVLDDARDAEQVRPLLPPGSMAMITSRSRLDGLIVTHSARTRVLQPLARADSVRLIGSLAGAGEHARLAELCGDLPLALRIVGARLAASPQWMVEELESERSRLAALEIDDTGVRAALDVSCRGLPAEVAGTFRVLGGLAGSTAGPHVVAAVEGIEVVEARRRLRVLAAQHLLTETAPDVFAAHDLVRLYQRELAPGRVLERSVRYYQAAADRARRSLLRIVDPLDFTGVPVALPDTSSFEKALAWFAAEWPNLLATCEAALAAGLRADVWRLARVAHTYQVVRPRRDEWTRLVGLGSAAAAEDPGRFWMLISRCALALTFEIDDGGLPWAREALSIAHRLGDQRLVSVAEIHLACALTVCGQLDEAIERLRNVLAVLGDDPALRGQTLSNCAEAEKRAGRYDEAIEHQLASLEIDQRLGDDSYTVVSLNNLAELHLAVDRLPEAERFARAAVEVARQRGFQLQEAVSTLTLARIRRALADLDGARADYRRSLDLHKQTNPSRAAEVLREMNSLSP</sequence>
<dbReference type="Pfam" id="PF00486">
    <property type="entry name" value="Trans_reg_C"/>
    <property type="match status" value="1"/>
</dbReference>
<dbReference type="SMART" id="SM00028">
    <property type="entry name" value="TPR"/>
    <property type="match status" value="4"/>
</dbReference>
<accession>A0ABX1J5N9</accession>
<keyword evidence="4" id="KW-0804">Transcription</keyword>
<dbReference type="InterPro" id="IPR001867">
    <property type="entry name" value="OmpR/PhoB-type_DNA-bd"/>
</dbReference>